<gene>
    <name evidence="1" type="ORF">MUY27_01375</name>
</gene>
<dbReference type="RefSeq" id="WP_245128170.1">
    <property type="nucleotide sequence ID" value="NZ_JALJEJ010000001.1"/>
</dbReference>
<comment type="caution">
    <text evidence="1">The sequence shown here is derived from an EMBL/GenBank/DDBJ whole genome shotgun (WGS) entry which is preliminary data.</text>
</comment>
<proteinExistence type="predicted"/>
<dbReference type="EMBL" id="JALJEJ010000001">
    <property type="protein sequence ID" value="MCJ8208339.1"/>
    <property type="molecule type" value="Genomic_DNA"/>
</dbReference>
<dbReference type="Proteomes" id="UP001139450">
    <property type="component" value="Unassembled WGS sequence"/>
</dbReference>
<reference evidence="1" key="1">
    <citation type="submission" date="2022-04" db="EMBL/GenBank/DDBJ databases">
        <title>Mucilaginibacter sp. RS28 isolated from freshwater.</title>
        <authorList>
            <person name="Ko S.-R."/>
        </authorList>
    </citation>
    <scope>NUCLEOTIDE SEQUENCE</scope>
    <source>
        <strain evidence="1">RS28</strain>
    </source>
</reference>
<accession>A0A9X1X4D2</accession>
<evidence type="ECO:0000313" key="2">
    <source>
        <dbReference type="Proteomes" id="UP001139450"/>
    </source>
</evidence>
<organism evidence="1 2">
    <name type="scientific">Mucilaginibacter straminoryzae</name>
    <dbReference type="NCBI Taxonomy" id="2932774"/>
    <lineage>
        <taxon>Bacteria</taxon>
        <taxon>Pseudomonadati</taxon>
        <taxon>Bacteroidota</taxon>
        <taxon>Sphingobacteriia</taxon>
        <taxon>Sphingobacteriales</taxon>
        <taxon>Sphingobacteriaceae</taxon>
        <taxon>Mucilaginibacter</taxon>
    </lineage>
</organism>
<evidence type="ECO:0000313" key="1">
    <source>
        <dbReference type="EMBL" id="MCJ8208339.1"/>
    </source>
</evidence>
<dbReference type="AlphaFoldDB" id="A0A9X1X4D2"/>
<protein>
    <submittedName>
        <fullName evidence="1">Uncharacterized protein</fullName>
    </submittedName>
</protein>
<sequence length="126" mass="15047">MRTSTIKHTTPQHNEWMRALTFYEQELNILDERLQEIAGDNTGHEVAENVEYFQNQLIIHRDYIDGLKHRIRESMQKVEHDINHLAGHIKESTAEGYDKLMEDFGTEERMVNELRQAFNRFASKWM</sequence>
<keyword evidence="2" id="KW-1185">Reference proteome</keyword>
<name>A0A9X1X4D2_9SPHI</name>